<proteinExistence type="predicted"/>
<gene>
    <name evidence="2" type="ORF">HAKA00212_LOCUS17301</name>
</gene>
<evidence type="ECO:0000259" key="1">
    <source>
        <dbReference type="Pfam" id="PF03171"/>
    </source>
</evidence>
<name>A0A7S4DAX6_HETAK</name>
<dbReference type="Pfam" id="PF03171">
    <property type="entry name" value="2OG-FeII_Oxy"/>
    <property type="match status" value="1"/>
</dbReference>
<dbReference type="InterPro" id="IPR027443">
    <property type="entry name" value="IPNS-like_sf"/>
</dbReference>
<accession>A0A7S4DAX6</accession>
<protein>
    <recommendedName>
        <fullName evidence="1">Isopenicillin N synthase-like Fe(2+) 2OG dioxygenase domain-containing protein</fullName>
    </recommendedName>
</protein>
<evidence type="ECO:0000313" key="2">
    <source>
        <dbReference type="EMBL" id="CAE0638518.1"/>
    </source>
</evidence>
<dbReference type="InterPro" id="IPR044861">
    <property type="entry name" value="IPNS-like_FE2OG_OXY"/>
</dbReference>
<dbReference type="SUPFAM" id="SSF51197">
    <property type="entry name" value="Clavaminate synthase-like"/>
    <property type="match status" value="1"/>
</dbReference>
<dbReference type="EMBL" id="HBIU01037729">
    <property type="protein sequence ID" value="CAE0638518.1"/>
    <property type="molecule type" value="Transcribed_RNA"/>
</dbReference>
<sequence length="286" mass="32396">MNTQEVQVQASSPLQIEVPRMKLNELRHLSIVNNNQQKNQSKFANLIQRHGFVVLTDIGIVENNYNALIAEFQNFIENNDRQEKEKLKGPVYFNERGVPMWATGYERMPMREAVRARAAAPHAQPWPASAGGLREAWEKTTKNLMQIADRCLLLTLGAEQALTYKEVEEDDNFSVCYALHYPNDESYPDEFAVTEHIDPSLFVIEPCSNVDGLEVLDQATDTWISVEDLCAPGRELVVFTGKALGAATGGRVPGTRHRVRRSRGAVPRCCFIYEQKYAHYYPPPLD</sequence>
<dbReference type="AlphaFoldDB" id="A0A7S4DAX6"/>
<reference evidence="2" key="1">
    <citation type="submission" date="2021-01" db="EMBL/GenBank/DDBJ databases">
        <authorList>
            <person name="Corre E."/>
            <person name="Pelletier E."/>
            <person name="Niang G."/>
            <person name="Scheremetjew M."/>
            <person name="Finn R."/>
            <person name="Kale V."/>
            <person name="Holt S."/>
            <person name="Cochrane G."/>
            <person name="Meng A."/>
            <person name="Brown T."/>
            <person name="Cohen L."/>
        </authorList>
    </citation>
    <scope>NUCLEOTIDE SEQUENCE</scope>
    <source>
        <strain evidence="2">CCMP3107</strain>
    </source>
</reference>
<dbReference type="Gene3D" id="2.60.120.330">
    <property type="entry name" value="B-lactam Antibiotic, Isopenicillin N Synthase, Chain"/>
    <property type="match status" value="1"/>
</dbReference>
<dbReference type="PANTHER" id="PTHR47990">
    <property type="entry name" value="2-OXOGLUTARATE (2OG) AND FE(II)-DEPENDENT OXYGENASE SUPERFAMILY PROTEIN-RELATED"/>
    <property type="match status" value="1"/>
</dbReference>
<organism evidence="2">
    <name type="scientific">Heterosigma akashiwo</name>
    <name type="common">Chromophytic alga</name>
    <name type="synonym">Heterosigma carterae</name>
    <dbReference type="NCBI Taxonomy" id="2829"/>
    <lineage>
        <taxon>Eukaryota</taxon>
        <taxon>Sar</taxon>
        <taxon>Stramenopiles</taxon>
        <taxon>Ochrophyta</taxon>
        <taxon>Raphidophyceae</taxon>
        <taxon>Chattonellales</taxon>
        <taxon>Chattonellaceae</taxon>
        <taxon>Heterosigma</taxon>
    </lineage>
</organism>
<dbReference type="InterPro" id="IPR050231">
    <property type="entry name" value="Iron_ascorbate_oxido_reductase"/>
</dbReference>
<feature type="domain" description="Isopenicillin N synthase-like Fe(2+) 2OG dioxygenase" evidence="1">
    <location>
        <begin position="174"/>
        <end position="270"/>
    </location>
</feature>